<keyword evidence="5" id="KW-1185">Reference proteome</keyword>
<dbReference type="EMBL" id="CP107006">
    <property type="protein sequence ID" value="UYQ94258.1"/>
    <property type="molecule type" value="Genomic_DNA"/>
</dbReference>
<dbReference type="PROSITE" id="PS51462">
    <property type="entry name" value="NUDIX"/>
    <property type="match status" value="1"/>
</dbReference>
<dbReference type="PANTHER" id="PTHR43736:SF1">
    <property type="entry name" value="DIHYDRONEOPTERIN TRIPHOSPHATE DIPHOSPHATASE"/>
    <property type="match status" value="1"/>
</dbReference>
<dbReference type="InterPro" id="IPR020476">
    <property type="entry name" value="Nudix_hydrolase"/>
</dbReference>
<dbReference type="SUPFAM" id="SSF55811">
    <property type="entry name" value="Nudix"/>
    <property type="match status" value="1"/>
</dbReference>
<feature type="domain" description="Nudix hydrolase" evidence="3">
    <location>
        <begin position="72"/>
        <end position="199"/>
    </location>
</feature>
<dbReference type="Pfam" id="PF00293">
    <property type="entry name" value="NUDIX"/>
    <property type="match status" value="1"/>
</dbReference>
<reference evidence="4" key="1">
    <citation type="submission" date="2022-10" db="EMBL/GenBank/DDBJ databases">
        <title>Chitinophaga sp. nov., isolated from soil.</title>
        <authorList>
            <person name="Jeon C.O."/>
        </authorList>
    </citation>
    <scope>NUCLEOTIDE SEQUENCE</scope>
    <source>
        <strain evidence="4">R8</strain>
    </source>
</reference>
<accession>A0ABY6J3U2</accession>
<gene>
    <name evidence="4" type="ORF">MKQ68_04025</name>
</gene>
<protein>
    <submittedName>
        <fullName evidence="4">NUDIX domain-containing protein</fullName>
    </submittedName>
</protein>
<organism evidence="4 5">
    <name type="scientific">Chitinophaga horti</name>
    <dbReference type="NCBI Taxonomy" id="2920382"/>
    <lineage>
        <taxon>Bacteria</taxon>
        <taxon>Pseudomonadati</taxon>
        <taxon>Bacteroidota</taxon>
        <taxon>Chitinophagia</taxon>
        <taxon>Chitinophagales</taxon>
        <taxon>Chitinophagaceae</taxon>
        <taxon>Chitinophaga</taxon>
    </lineage>
</organism>
<dbReference type="InterPro" id="IPR015797">
    <property type="entry name" value="NUDIX_hydrolase-like_dom_sf"/>
</dbReference>
<keyword evidence="1 2" id="KW-0378">Hydrolase</keyword>
<dbReference type="InterPro" id="IPR000086">
    <property type="entry name" value="NUDIX_hydrolase_dom"/>
</dbReference>
<dbReference type="PANTHER" id="PTHR43736">
    <property type="entry name" value="ADP-RIBOSE PYROPHOSPHATASE"/>
    <property type="match status" value="1"/>
</dbReference>
<evidence type="ECO:0000313" key="4">
    <source>
        <dbReference type="EMBL" id="UYQ94258.1"/>
    </source>
</evidence>
<evidence type="ECO:0000313" key="5">
    <source>
        <dbReference type="Proteomes" id="UP001162741"/>
    </source>
</evidence>
<evidence type="ECO:0000256" key="2">
    <source>
        <dbReference type="RuleBase" id="RU003476"/>
    </source>
</evidence>
<dbReference type="CDD" id="cd03673">
    <property type="entry name" value="NUDIX_Ap6A_hydrolase"/>
    <property type="match status" value="1"/>
</dbReference>
<proteinExistence type="inferred from homology"/>
<evidence type="ECO:0000256" key="1">
    <source>
        <dbReference type="ARBA" id="ARBA00022801"/>
    </source>
</evidence>
<name>A0ABY6J3U2_9BACT</name>
<dbReference type="PROSITE" id="PS00893">
    <property type="entry name" value="NUDIX_BOX"/>
    <property type="match status" value="1"/>
</dbReference>
<evidence type="ECO:0000259" key="3">
    <source>
        <dbReference type="PROSITE" id="PS51462"/>
    </source>
</evidence>
<dbReference type="Gene3D" id="3.90.79.10">
    <property type="entry name" value="Nucleoside Triphosphate Pyrophosphohydrolase"/>
    <property type="match status" value="1"/>
</dbReference>
<dbReference type="PRINTS" id="PR00502">
    <property type="entry name" value="NUDIXFAMILY"/>
</dbReference>
<dbReference type="Proteomes" id="UP001162741">
    <property type="component" value="Chromosome"/>
</dbReference>
<dbReference type="RefSeq" id="WP_264282184.1">
    <property type="nucleotide sequence ID" value="NZ_CP107006.1"/>
</dbReference>
<comment type="similarity">
    <text evidence="2">Belongs to the Nudix hydrolase family.</text>
</comment>
<dbReference type="InterPro" id="IPR020084">
    <property type="entry name" value="NUDIX_hydrolase_CS"/>
</dbReference>
<sequence>MQTPIVIYINERSLHIVSPDTNIPGDLPSFSEPNDAAIADVLEKMERDALPGAILRTADPASLFNQVKAKYTVLEAGGGLVTNPAGDVLMIFRRNKWDLPKGKWDDGETIEECALREVREETGLHSVTLGDKITETFHYYSHKGKRVLKHSHWYAMHFTGTELTVPQIEEDIMDIEWVKQENVDKYLKFSYQNIINVFEAWRAKR</sequence>